<dbReference type="Proteomes" id="UP000324629">
    <property type="component" value="Unassembled WGS sequence"/>
</dbReference>
<proteinExistence type="predicted"/>
<feature type="region of interest" description="Disordered" evidence="1">
    <location>
        <begin position="235"/>
        <end position="269"/>
    </location>
</feature>
<dbReference type="EMBL" id="QNGE01000365">
    <property type="protein sequence ID" value="KAA3680728.1"/>
    <property type="molecule type" value="Genomic_DNA"/>
</dbReference>
<evidence type="ECO:0000256" key="1">
    <source>
        <dbReference type="SAM" id="MobiDB-lite"/>
    </source>
</evidence>
<gene>
    <name evidence="2" type="ORF">DEA37_0001362</name>
</gene>
<comment type="caution">
    <text evidence="2">The sequence shown here is derived from an EMBL/GenBank/DDBJ whole genome shotgun (WGS) entry which is preliminary data.</text>
</comment>
<organism evidence="2 3">
    <name type="scientific">Paragonimus westermani</name>
    <dbReference type="NCBI Taxonomy" id="34504"/>
    <lineage>
        <taxon>Eukaryota</taxon>
        <taxon>Metazoa</taxon>
        <taxon>Spiralia</taxon>
        <taxon>Lophotrochozoa</taxon>
        <taxon>Platyhelminthes</taxon>
        <taxon>Trematoda</taxon>
        <taxon>Digenea</taxon>
        <taxon>Plagiorchiida</taxon>
        <taxon>Troglotremata</taxon>
        <taxon>Troglotrematidae</taxon>
        <taxon>Paragonimus</taxon>
    </lineage>
</organism>
<evidence type="ECO:0000313" key="2">
    <source>
        <dbReference type="EMBL" id="KAA3680728.1"/>
    </source>
</evidence>
<dbReference type="AlphaFoldDB" id="A0A5J4P064"/>
<feature type="non-terminal residue" evidence="2">
    <location>
        <position position="1"/>
    </location>
</feature>
<feature type="compositionally biased region" description="Basic and acidic residues" evidence="1">
    <location>
        <begin position="241"/>
        <end position="253"/>
    </location>
</feature>
<accession>A0A5J4P064</accession>
<evidence type="ECO:0000313" key="3">
    <source>
        <dbReference type="Proteomes" id="UP000324629"/>
    </source>
</evidence>
<sequence length="281" mass="31794">INYLPKERKYLSNGNMLATDVYAMQTQAAYSRNGNKFISDSRPLHLSGQYNHPSSFIHLNPTGRHLANNLSPVRSQVPELNELLTQSSYKPPSPDYQSLDVIWQQCPSNELGFVNRVHRYQNPILNQESVRSYAVAQPVQQSTENAIFLNAPPPNKQQTAGIPHTYYEITENRDMWQSPDRVPITADDGSEDMAIKPYSGALTLGRPTTGKGKRKLARKEDSIHNLKAGELALHSVKRTMNKREPIDDVRQDSESQDNDDTYGTKPKPTYAYQAYREGTFV</sequence>
<keyword evidence="3" id="KW-1185">Reference proteome</keyword>
<name>A0A5J4P064_9TREM</name>
<reference evidence="2 3" key="1">
    <citation type="journal article" date="2019" name="Gigascience">
        <title>Whole-genome sequence of the oriental lung fluke Paragonimus westermani.</title>
        <authorList>
            <person name="Oey H."/>
            <person name="Zakrzewski M."/>
            <person name="Narain K."/>
            <person name="Devi K.R."/>
            <person name="Agatsuma T."/>
            <person name="Nawaratna S."/>
            <person name="Gobert G.N."/>
            <person name="Jones M.K."/>
            <person name="Ragan M.A."/>
            <person name="McManus D.P."/>
            <person name="Krause L."/>
        </authorList>
    </citation>
    <scope>NUCLEOTIDE SEQUENCE [LARGE SCALE GENOMIC DNA]</scope>
    <source>
        <strain evidence="2 3">IND2009</strain>
    </source>
</reference>
<protein>
    <submittedName>
        <fullName evidence="2">Uncharacterized protein</fullName>
    </submittedName>
</protein>